<organism evidence="1 2">
    <name type="scientific">Arctium lappa</name>
    <name type="common">Greater burdock</name>
    <name type="synonym">Lappa major</name>
    <dbReference type="NCBI Taxonomy" id="4217"/>
    <lineage>
        <taxon>Eukaryota</taxon>
        <taxon>Viridiplantae</taxon>
        <taxon>Streptophyta</taxon>
        <taxon>Embryophyta</taxon>
        <taxon>Tracheophyta</taxon>
        <taxon>Spermatophyta</taxon>
        <taxon>Magnoliopsida</taxon>
        <taxon>eudicotyledons</taxon>
        <taxon>Gunneridae</taxon>
        <taxon>Pentapetalae</taxon>
        <taxon>asterids</taxon>
        <taxon>campanulids</taxon>
        <taxon>Asterales</taxon>
        <taxon>Asteraceae</taxon>
        <taxon>Carduoideae</taxon>
        <taxon>Cardueae</taxon>
        <taxon>Arctiinae</taxon>
        <taxon>Arctium</taxon>
    </lineage>
</organism>
<comment type="caution">
    <text evidence="1">The sequence shown here is derived from an EMBL/GenBank/DDBJ whole genome shotgun (WGS) entry which is preliminary data.</text>
</comment>
<accession>A0ACB9DGU0</accession>
<dbReference type="EMBL" id="CM042049">
    <property type="protein sequence ID" value="KAI3745693.1"/>
    <property type="molecule type" value="Genomic_DNA"/>
</dbReference>
<reference evidence="2" key="1">
    <citation type="journal article" date="2022" name="Mol. Ecol. Resour.">
        <title>The genomes of chicory, endive, great burdock and yacon provide insights into Asteraceae palaeo-polyploidization history and plant inulin production.</title>
        <authorList>
            <person name="Fan W."/>
            <person name="Wang S."/>
            <person name="Wang H."/>
            <person name="Wang A."/>
            <person name="Jiang F."/>
            <person name="Liu H."/>
            <person name="Zhao H."/>
            <person name="Xu D."/>
            <person name="Zhang Y."/>
        </authorList>
    </citation>
    <scope>NUCLEOTIDE SEQUENCE [LARGE SCALE GENOMIC DNA]</scope>
    <source>
        <strain evidence="2">cv. Niubang</strain>
    </source>
</reference>
<sequence length="100" mass="11901">MSSMLFCLYLKERRLSVMNSFVCACFWCEPRIRDFFSHTFGFLHRSPHSSSQLRFHLPYLTHELSLIAIVKFTFISLLEGVDNELILWEPKMKEQSPREV</sequence>
<name>A0ACB9DGU0_ARCLA</name>
<reference evidence="1 2" key="2">
    <citation type="journal article" date="2022" name="Mol. Ecol. Resour.">
        <title>The genomes of chicory, endive, great burdock and yacon provide insights into Asteraceae paleo-polyploidization history and plant inulin production.</title>
        <authorList>
            <person name="Fan W."/>
            <person name="Wang S."/>
            <person name="Wang H."/>
            <person name="Wang A."/>
            <person name="Jiang F."/>
            <person name="Liu H."/>
            <person name="Zhao H."/>
            <person name="Xu D."/>
            <person name="Zhang Y."/>
        </authorList>
    </citation>
    <scope>NUCLEOTIDE SEQUENCE [LARGE SCALE GENOMIC DNA]</scope>
    <source>
        <strain evidence="2">cv. Niubang</strain>
    </source>
</reference>
<evidence type="ECO:0000313" key="2">
    <source>
        <dbReference type="Proteomes" id="UP001055879"/>
    </source>
</evidence>
<dbReference type="Proteomes" id="UP001055879">
    <property type="component" value="Linkage Group LG03"/>
</dbReference>
<gene>
    <name evidence="1" type="ORF">L6452_08097</name>
</gene>
<protein>
    <submittedName>
        <fullName evidence="1">Uncharacterized protein</fullName>
    </submittedName>
</protein>
<proteinExistence type="predicted"/>
<keyword evidence="2" id="KW-1185">Reference proteome</keyword>
<evidence type="ECO:0000313" key="1">
    <source>
        <dbReference type="EMBL" id="KAI3745693.1"/>
    </source>
</evidence>